<dbReference type="PANTHER" id="PTHR13609">
    <property type="entry name" value="UBIQUITIN DOMAIN CONTAINING 1 PROTEIN-RELATED"/>
    <property type="match status" value="1"/>
</dbReference>
<dbReference type="Gene3D" id="1.20.225.20">
    <property type="entry name" value="Ub domain-containing protein, DC-UbP/UBTD2, N-terminal domain"/>
    <property type="match status" value="1"/>
</dbReference>
<sequence>MGCCFSSTAGSSSSFPDSGPNASSRRISSASLNRSERPGSQTCSTRRRRRDTGALDEHIDKPLRRHEWTSKDRRWTRSQLDAERAAFYDTRVTGRPEIWQTIRAALSVLAHPETDEGVELDGLATAQSILSAAEISLPTGDLVNGAYDSLGNFYQMPAWLVADPTNLAHDGDHDDDDSGPDDQSRRNLSSTRKQSLPTADQDDDAELSSSDSIDKRRREKGKAVLDMRDHLSVRARLSDSGRDVCVSVRKSDAGRTVIRAIASESALPSSKKIRLAYMGKILRDDLPLESQGWQTGHVINALVFPR</sequence>
<dbReference type="InterPro" id="IPR032752">
    <property type="entry name" value="DC-UbP/UBTD2_N"/>
</dbReference>
<comment type="caution">
    <text evidence="3">The sequence shown here is derived from an EMBL/GenBank/DDBJ whole genome shotgun (WGS) entry which is preliminary data.</text>
</comment>
<dbReference type="InterPro" id="IPR038169">
    <property type="entry name" value="DC-UbP/UBTD2_N_sf"/>
</dbReference>
<feature type="compositionally biased region" description="Low complexity" evidence="1">
    <location>
        <begin position="1"/>
        <end position="24"/>
    </location>
</feature>
<reference evidence="3 4" key="1">
    <citation type="submission" date="2017-06" db="EMBL/GenBank/DDBJ databases">
        <title>Ant-infecting Ophiocordyceps genomes reveal a high diversity of potential behavioral manipulation genes and a possible major role for enterotoxins.</title>
        <authorList>
            <person name="De Bekker C."/>
            <person name="Evans H.C."/>
            <person name="Brachmann A."/>
            <person name="Hughes D.P."/>
        </authorList>
    </citation>
    <scope>NUCLEOTIDE SEQUENCE [LARGE SCALE GENOMIC DNA]</scope>
    <source>
        <strain evidence="3 4">Map64</strain>
    </source>
</reference>
<dbReference type="InterPro" id="IPR000626">
    <property type="entry name" value="Ubiquitin-like_dom"/>
</dbReference>
<evidence type="ECO:0000313" key="3">
    <source>
        <dbReference type="EMBL" id="PHH61663.1"/>
    </source>
</evidence>
<organism evidence="3 4">
    <name type="scientific">Ophiocordyceps australis</name>
    <dbReference type="NCBI Taxonomy" id="1399860"/>
    <lineage>
        <taxon>Eukaryota</taxon>
        <taxon>Fungi</taxon>
        <taxon>Dikarya</taxon>
        <taxon>Ascomycota</taxon>
        <taxon>Pezizomycotina</taxon>
        <taxon>Sordariomycetes</taxon>
        <taxon>Hypocreomycetidae</taxon>
        <taxon>Hypocreales</taxon>
        <taxon>Ophiocordycipitaceae</taxon>
        <taxon>Ophiocordyceps</taxon>
    </lineage>
</organism>
<proteinExistence type="predicted"/>
<dbReference type="Pfam" id="PF00240">
    <property type="entry name" value="ubiquitin"/>
    <property type="match status" value="1"/>
</dbReference>
<protein>
    <recommendedName>
        <fullName evidence="2">Ubiquitin-like domain-containing protein</fullName>
    </recommendedName>
</protein>
<evidence type="ECO:0000259" key="2">
    <source>
        <dbReference type="PROSITE" id="PS50053"/>
    </source>
</evidence>
<feature type="region of interest" description="Disordered" evidence="1">
    <location>
        <begin position="165"/>
        <end position="221"/>
    </location>
</feature>
<dbReference type="OrthoDB" id="1640476at2759"/>
<feature type="domain" description="Ubiquitin-like" evidence="2">
    <location>
        <begin position="231"/>
        <end position="306"/>
    </location>
</feature>
<evidence type="ECO:0000256" key="1">
    <source>
        <dbReference type="SAM" id="MobiDB-lite"/>
    </source>
</evidence>
<dbReference type="Proteomes" id="UP000226192">
    <property type="component" value="Unassembled WGS sequence"/>
</dbReference>
<dbReference type="AlphaFoldDB" id="A0A2C5Y1Y4"/>
<dbReference type="SUPFAM" id="SSF54236">
    <property type="entry name" value="Ubiquitin-like"/>
    <property type="match status" value="1"/>
</dbReference>
<feature type="compositionally biased region" description="Polar residues" evidence="1">
    <location>
        <begin position="25"/>
        <end position="44"/>
    </location>
</feature>
<dbReference type="InterPro" id="IPR029071">
    <property type="entry name" value="Ubiquitin-like_domsf"/>
</dbReference>
<feature type="compositionally biased region" description="Polar residues" evidence="1">
    <location>
        <begin position="186"/>
        <end position="198"/>
    </location>
</feature>
<dbReference type="EMBL" id="NJET01000096">
    <property type="protein sequence ID" value="PHH61663.1"/>
    <property type="molecule type" value="Genomic_DNA"/>
</dbReference>
<name>A0A2C5Y1Y4_9HYPO</name>
<feature type="region of interest" description="Disordered" evidence="1">
    <location>
        <begin position="1"/>
        <end position="55"/>
    </location>
</feature>
<feature type="compositionally biased region" description="Basic and acidic residues" evidence="1">
    <location>
        <begin position="212"/>
        <end position="221"/>
    </location>
</feature>
<dbReference type="InterPro" id="IPR039869">
    <property type="entry name" value="UBTD1/2"/>
</dbReference>
<dbReference type="PROSITE" id="PS50053">
    <property type="entry name" value="UBIQUITIN_2"/>
    <property type="match status" value="1"/>
</dbReference>
<evidence type="ECO:0000313" key="4">
    <source>
        <dbReference type="Proteomes" id="UP000226192"/>
    </source>
</evidence>
<gene>
    <name evidence="3" type="ORF">CDD81_8074</name>
</gene>
<accession>A0A2C5Y1Y4</accession>
<keyword evidence="4" id="KW-1185">Reference proteome</keyword>
<dbReference type="Pfam" id="PF16455">
    <property type="entry name" value="UBD"/>
    <property type="match status" value="1"/>
</dbReference>